<feature type="coiled-coil region" evidence="1">
    <location>
        <begin position="118"/>
        <end position="185"/>
    </location>
</feature>
<feature type="coiled-coil region" evidence="1">
    <location>
        <begin position="408"/>
        <end position="456"/>
    </location>
</feature>
<dbReference type="AlphaFoldDB" id="A0A8B8NL68"/>
<evidence type="ECO:0000313" key="3">
    <source>
        <dbReference type="RefSeq" id="XP_030522773.1"/>
    </source>
</evidence>
<dbReference type="OrthoDB" id="1719803at2759"/>
<name>A0A8B8NL68_9MYRT</name>
<dbReference type="RefSeq" id="XP_030522773.1">
    <property type="nucleotide sequence ID" value="XM_030666913.2"/>
</dbReference>
<feature type="coiled-coil region" evidence="1">
    <location>
        <begin position="231"/>
        <end position="279"/>
    </location>
</feature>
<keyword evidence="2" id="KW-1185">Reference proteome</keyword>
<dbReference type="GeneID" id="115735596"/>
<dbReference type="PANTHER" id="PTHR35712">
    <property type="entry name" value="MYOSIN HEAVY CHAIN-LIKE PROTEIN"/>
    <property type="match status" value="1"/>
</dbReference>
<dbReference type="Proteomes" id="UP000827889">
    <property type="component" value="Chromosome 11"/>
</dbReference>
<dbReference type="PANTHER" id="PTHR35712:SF1">
    <property type="entry name" value="MYOSIN HEAVY CHAIN-LIKE PROTEIN"/>
    <property type="match status" value="1"/>
</dbReference>
<evidence type="ECO:0000313" key="2">
    <source>
        <dbReference type="Proteomes" id="UP000827889"/>
    </source>
</evidence>
<proteinExistence type="predicted"/>
<sequence>MAENSGGTEPLLLRIQQLERERDELRKDIEQLCMQQAGPGYLVVATKMHFQRTASLEQEIETLKKNLALCTRENINLQEELSEAYRIKSQLADLHSAEVTKNLEAEKQLKFFQGCVAAAFAERDHSIMEAEKAKEKEETMLQKLNDVEKRMQELTLDSLEQKKLINKLQSELAKQEENNDMFKKVVDMFYEIRQRSYLDFEDMTWDQKCIRLLNDPPEMWTYNDTSTSKYISALEEELRLVRNSVDDLQNKFRVGLEIENHLKKKVRELEKKRVGLEKMVRNVIVGLHQQYSLHRIHIKHILEEENSRMKATVNVIKERLSEFNQRKLEGQPVSFVKLEEYGCPDIHPKTDAAFPAVSEESATGFPDSGADRKIDASDALAQALQEKVSALLLLSQQEERHLLERNVNAALLKRSEELQRNLIQVTNEKVKALMELAQLRQDYQLLKEKMGSETRQGRVLASTGEKRLAANEQDGKLRNLLKRTYLKHWITPGHVGGAVEAHPSSDGSISGRKSSYSMDIARMRIENATLKESMDSMEHITSSIHRLRLALLQAKASVGISEALEDVISEAKLVKTALGSCLPVSWSAGMDEESSLDSVSSDSGDLFGDPGGEKVDSVSAAGYEMVELLILAAQTLKDTAAKTEPGVPAA</sequence>
<reference evidence="3" key="1">
    <citation type="submission" date="2025-08" db="UniProtKB">
        <authorList>
            <consortium name="RefSeq"/>
        </authorList>
    </citation>
    <scope>IDENTIFICATION</scope>
    <source>
        <tissue evidence="3">Leaf</tissue>
    </source>
</reference>
<protein>
    <submittedName>
        <fullName evidence="3">Ciliary rootlet coiled-coil protein 2 isoform X1</fullName>
    </submittedName>
</protein>
<feature type="coiled-coil region" evidence="1">
    <location>
        <begin position="8"/>
        <end position="80"/>
    </location>
</feature>
<accession>A0A8B8NL68</accession>
<evidence type="ECO:0000256" key="1">
    <source>
        <dbReference type="SAM" id="Coils"/>
    </source>
</evidence>
<organism evidence="2 3">
    <name type="scientific">Rhodamnia argentea</name>
    <dbReference type="NCBI Taxonomy" id="178133"/>
    <lineage>
        <taxon>Eukaryota</taxon>
        <taxon>Viridiplantae</taxon>
        <taxon>Streptophyta</taxon>
        <taxon>Embryophyta</taxon>
        <taxon>Tracheophyta</taxon>
        <taxon>Spermatophyta</taxon>
        <taxon>Magnoliopsida</taxon>
        <taxon>eudicotyledons</taxon>
        <taxon>Gunneridae</taxon>
        <taxon>Pentapetalae</taxon>
        <taxon>rosids</taxon>
        <taxon>malvids</taxon>
        <taxon>Myrtales</taxon>
        <taxon>Myrtaceae</taxon>
        <taxon>Myrtoideae</taxon>
        <taxon>Myrteae</taxon>
        <taxon>Australasian group</taxon>
        <taxon>Rhodamnia</taxon>
    </lineage>
</organism>
<gene>
    <name evidence="3" type="primary">LOC115735596</name>
</gene>
<keyword evidence="1" id="KW-0175">Coiled coil</keyword>
<dbReference type="KEGG" id="rarg:115735596"/>